<evidence type="ECO:0000256" key="2">
    <source>
        <dbReference type="ARBA" id="ARBA00022692"/>
    </source>
</evidence>
<dbReference type="GO" id="GO:0097347">
    <property type="term" value="C:TAM protein secretion complex"/>
    <property type="evidence" value="ECO:0007669"/>
    <property type="project" value="TreeGrafter"/>
</dbReference>
<dbReference type="Pfam" id="PF04357">
    <property type="entry name" value="TamB"/>
    <property type="match status" value="1"/>
</dbReference>
<dbReference type="EMBL" id="SRXW01000001">
    <property type="protein sequence ID" value="TGY90406.1"/>
    <property type="molecule type" value="Genomic_DNA"/>
</dbReference>
<dbReference type="Proteomes" id="UP000308054">
    <property type="component" value="Unassembled WGS sequence"/>
</dbReference>
<sequence length="1376" mass="143350">MAGAAKKPRWIRRIGVIAGWALAILVTLALALAGVGLVLMTGQTGRDIVENLLDGRDIAGYGELQVSGLSGNPLDRLTLDRLTIADAEGVWLEARDIVFDWRPRSLIARHVDIETLSAAGTEIRRRPERAAREAGGGDGGTPRFQISVGELSLSDIHLAEGVAGPEATLNADGALARSDGAWQARLDIARAEGEDRVSLNALFGRRIELDASLVAPAGGTLATLLRSPDARLEGDIELAGTRGEGEGGMEIRAGGEDVVLAALSWAGGEATLEGEAHPGRWPGLAVLERLLGGAAEFAAAVPLDDGSLLDPDLSALRAQVRAPLLSFDVLRTGPDALALDIQEAAGFVRTLTSQRVEARSLSAQGVLSLAGERSFEGEIAAHGLDLGVARFERASGPLRLAGPLSRPHIVTALSSAGAQFNARRLNEALGDSPAVNADMIYSRETGDLSFERLVVTGAAGRAEAIGLLNPQTGRFTLQLRDSRLALARFRGDLAGHASLEGQARGNWTGPVEFDARLSSSDLGAEAGALLGETLQASARGTWRGGSEVALERLQAESPALFLDLTGDVQAQGWTAEGEAIWRGDVPVAAIALGGEAALVFDARYLSGRLDARTQIETGEVTAGPVTLREPSLRVEAEGPLDDLAGEWRLDAQTDTGPVDLAGGFAREDSTLRLPGIDGRFGAFAVGGEVSAGPGQVRFDLGATPVAGFGEMSASGSLIEDRLEVTLQASDLVQGDMVYLDRLEARAEGPLEAVGLTLSAAGAYGARFELSADGTLQLAGGPPGIRLGAEGEYGDVAMRTLEPILVSGGEDGMSGQARLAVGDGEARLSLDRTARVPVLEIDFSGIPARLLSYRRNRAPMAGTFSGEALVRLSPQGWTGEARLAGRGLQPHQREDGLAVDADLTAGLDREGLDLALTGRAIDLSLSADLALATGPVTSLSAFTAPGTGLSGTARIDGEVAPVAAFQLPADQRLEGELVANATVSGTIAAPDLTGEARLTGGAFVERQQGLEIRDLTAQAVFEEDGLTISQIEGRGAAGGTLSGQGRLSFAGARMTGGAGLSFTDLTLVSRETLTAVGDGSVEAAIEGQTITVTGQTRLDRVEARPPEGGREPIPHIEVTEVNVPGEAAEIVPPPQPEYTIALDYGIEADNRVFVRADQFDTEWSLDLTVQGTASEPLLDGTARLIRGDARLLGQRFTFDRGVVTFAGPPDEAGIDLVAVRQTREITAQVRVTGTAQNPRIQLASTPSLPEDEIASRLLFGQRSGDLSGVQAAQLAGALAGAAGGFDPFGALRGLAGLDQLAIVSDPEGGTIVSGGRYLTDDVYLELTSAEGGAAPTTSIEWQLTERFTLESRLGGSGQTGIAISWRRDYDDLSELEW</sequence>
<dbReference type="RefSeq" id="WP_135994905.1">
    <property type="nucleotide sequence ID" value="NZ_CP071057.1"/>
</dbReference>
<evidence type="ECO:0000259" key="6">
    <source>
        <dbReference type="Pfam" id="PF04357"/>
    </source>
</evidence>
<name>A0A4S2H477_9PROT</name>
<keyword evidence="8" id="KW-1185">Reference proteome</keyword>
<dbReference type="OrthoDB" id="7784409at2"/>
<keyword evidence="2" id="KW-0812">Transmembrane</keyword>
<dbReference type="InterPro" id="IPR007452">
    <property type="entry name" value="TamB_C"/>
</dbReference>
<feature type="region of interest" description="Disordered" evidence="5">
    <location>
        <begin position="124"/>
        <end position="143"/>
    </location>
</feature>
<feature type="domain" description="Translocation and assembly module TamB C-terminal" evidence="6">
    <location>
        <begin position="1030"/>
        <end position="1368"/>
    </location>
</feature>
<dbReference type="GO" id="GO:0009306">
    <property type="term" value="P:protein secretion"/>
    <property type="evidence" value="ECO:0007669"/>
    <property type="project" value="InterPro"/>
</dbReference>
<reference evidence="7 8" key="1">
    <citation type="journal article" date="2017" name="Int. J. Syst. Evol. Microbiol.">
        <title>Marinicauda algicola sp. nov., isolated from a marine red alga Rhodosorus marinus.</title>
        <authorList>
            <person name="Jeong S.E."/>
            <person name="Jeon S.H."/>
            <person name="Chun B.H."/>
            <person name="Kim D.W."/>
            <person name="Jeon C.O."/>
        </authorList>
    </citation>
    <scope>NUCLEOTIDE SEQUENCE [LARGE SCALE GENOMIC DNA]</scope>
    <source>
        <strain evidence="7 8">JCM 31718</strain>
    </source>
</reference>
<proteinExistence type="predicted"/>
<keyword evidence="3" id="KW-1133">Transmembrane helix</keyword>
<dbReference type="PANTHER" id="PTHR36985:SF1">
    <property type="entry name" value="TRANSLOCATION AND ASSEMBLY MODULE SUBUNIT TAMB"/>
    <property type="match status" value="1"/>
</dbReference>
<dbReference type="GO" id="GO:0005886">
    <property type="term" value="C:plasma membrane"/>
    <property type="evidence" value="ECO:0007669"/>
    <property type="project" value="InterPro"/>
</dbReference>
<evidence type="ECO:0000313" key="8">
    <source>
        <dbReference type="Proteomes" id="UP000308054"/>
    </source>
</evidence>
<comment type="caution">
    <text evidence="7">The sequence shown here is derived from an EMBL/GenBank/DDBJ whole genome shotgun (WGS) entry which is preliminary data.</text>
</comment>
<keyword evidence="4" id="KW-0472">Membrane</keyword>
<organism evidence="7 8">
    <name type="scientific">Marinicauda algicola</name>
    <dbReference type="NCBI Taxonomy" id="2029849"/>
    <lineage>
        <taxon>Bacteria</taxon>
        <taxon>Pseudomonadati</taxon>
        <taxon>Pseudomonadota</taxon>
        <taxon>Alphaproteobacteria</taxon>
        <taxon>Maricaulales</taxon>
        <taxon>Maricaulaceae</taxon>
        <taxon>Marinicauda</taxon>
    </lineage>
</organism>
<evidence type="ECO:0000256" key="1">
    <source>
        <dbReference type="ARBA" id="ARBA00004167"/>
    </source>
</evidence>
<evidence type="ECO:0000313" key="7">
    <source>
        <dbReference type="EMBL" id="TGY90406.1"/>
    </source>
</evidence>
<evidence type="ECO:0000256" key="3">
    <source>
        <dbReference type="ARBA" id="ARBA00022989"/>
    </source>
</evidence>
<gene>
    <name evidence="7" type="ORF">E5163_04595</name>
</gene>
<dbReference type="PANTHER" id="PTHR36985">
    <property type="entry name" value="TRANSLOCATION AND ASSEMBLY MODULE SUBUNIT TAMB"/>
    <property type="match status" value="1"/>
</dbReference>
<comment type="subcellular location">
    <subcellularLocation>
        <location evidence="1">Membrane</location>
        <topology evidence="1">Single-pass membrane protein</topology>
    </subcellularLocation>
</comment>
<accession>A0A4S2H477</accession>
<protein>
    <recommendedName>
        <fullName evidence="6">Translocation and assembly module TamB C-terminal domain-containing protein</fullName>
    </recommendedName>
</protein>
<evidence type="ECO:0000256" key="5">
    <source>
        <dbReference type="SAM" id="MobiDB-lite"/>
    </source>
</evidence>
<evidence type="ECO:0000256" key="4">
    <source>
        <dbReference type="ARBA" id="ARBA00023136"/>
    </source>
</evidence>